<name>A0ABP9TP86_9MICC</name>
<evidence type="ECO:0000256" key="5">
    <source>
        <dbReference type="ARBA" id="ARBA00022827"/>
    </source>
</evidence>
<dbReference type="PANTHER" id="PTHR45754:SF3">
    <property type="entry name" value="METHYLENETETRAHYDROFOLATE REDUCTASE (NADPH)"/>
    <property type="match status" value="1"/>
</dbReference>
<accession>A0ABP9TP86</accession>
<reference evidence="10" key="1">
    <citation type="journal article" date="2019" name="Int. J. Syst. Evol. Microbiol.">
        <title>The Global Catalogue of Microorganisms (GCM) 10K type strain sequencing project: providing services to taxonomists for standard genome sequencing and annotation.</title>
        <authorList>
            <consortium name="The Broad Institute Genomics Platform"/>
            <consortium name="The Broad Institute Genome Sequencing Center for Infectious Disease"/>
            <person name="Wu L."/>
            <person name="Ma J."/>
        </authorList>
    </citation>
    <scope>NUCLEOTIDE SEQUENCE [LARGE SCALE GENOMIC DNA]</scope>
    <source>
        <strain evidence="10">JCM 18952</strain>
    </source>
</reference>
<keyword evidence="5 8" id="KW-0274">FAD</keyword>
<dbReference type="Gene3D" id="3.20.20.220">
    <property type="match status" value="1"/>
</dbReference>
<comment type="cofactor">
    <cofactor evidence="1 8">
        <name>FAD</name>
        <dbReference type="ChEBI" id="CHEBI:57692"/>
    </cofactor>
</comment>
<dbReference type="PANTHER" id="PTHR45754">
    <property type="entry name" value="METHYLENETETRAHYDROFOLATE REDUCTASE"/>
    <property type="match status" value="1"/>
</dbReference>
<dbReference type="CDD" id="cd00537">
    <property type="entry name" value="MTHFR"/>
    <property type="match status" value="1"/>
</dbReference>
<dbReference type="RefSeq" id="WP_210101782.1">
    <property type="nucleotide sequence ID" value="NZ_BAABLK010000033.1"/>
</dbReference>
<evidence type="ECO:0000256" key="2">
    <source>
        <dbReference type="ARBA" id="ARBA00004777"/>
    </source>
</evidence>
<dbReference type="Pfam" id="PF02219">
    <property type="entry name" value="MTHFR"/>
    <property type="match status" value="1"/>
</dbReference>
<evidence type="ECO:0000256" key="6">
    <source>
        <dbReference type="ARBA" id="ARBA00023002"/>
    </source>
</evidence>
<keyword evidence="4 8" id="KW-0285">Flavoprotein</keyword>
<comment type="caution">
    <text evidence="9">The sequence shown here is derived from an EMBL/GenBank/DDBJ whole genome shotgun (WGS) entry which is preliminary data.</text>
</comment>
<gene>
    <name evidence="9" type="ORF">GCM10025778_21960</name>
</gene>
<dbReference type="InterPro" id="IPR003171">
    <property type="entry name" value="Mehydrof_redctse-like"/>
</dbReference>
<evidence type="ECO:0000313" key="9">
    <source>
        <dbReference type="EMBL" id="GAA5227663.1"/>
    </source>
</evidence>
<organism evidence="9 10">
    <name type="scientific">Paeniglutamicibacter antarcticus</name>
    <dbReference type="NCBI Taxonomy" id="494023"/>
    <lineage>
        <taxon>Bacteria</taxon>
        <taxon>Bacillati</taxon>
        <taxon>Actinomycetota</taxon>
        <taxon>Actinomycetes</taxon>
        <taxon>Micrococcales</taxon>
        <taxon>Micrococcaceae</taxon>
        <taxon>Paeniglutamicibacter</taxon>
    </lineage>
</organism>
<evidence type="ECO:0000256" key="3">
    <source>
        <dbReference type="ARBA" id="ARBA00006743"/>
    </source>
</evidence>
<dbReference type="EMBL" id="BAABLK010000033">
    <property type="protein sequence ID" value="GAA5227663.1"/>
    <property type="molecule type" value="Genomic_DNA"/>
</dbReference>
<proteinExistence type="inferred from homology"/>
<comment type="catalytic activity">
    <reaction evidence="7">
        <text>(6S)-5-methyl-5,6,7,8-tetrahydrofolate + NAD(+) = (6R)-5,10-methylene-5,6,7,8-tetrahydrofolate + NADH + H(+)</text>
        <dbReference type="Rhea" id="RHEA:19821"/>
        <dbReference type="ChEBI" id="CHEBI:15378"/>
        <dbReference type="ChEBI" id="CHEBI:15636"/>
        <dbReference type="ChEBI" id="CHEBI:18608"/>
        <dbReference type="ChEBI" id="CHEBI:57540"/>
        <dbReference type="ChEBI" id="CHEBI:57945"/>
        <dbReference type="EC" id="1.5.1.54"/>
    </reaction>
    <physiologicalReaction direction="right-to-left" evidence="7">
        <dbReference type="Rhea" id="RHEA:19823"/>
    </physiologicalReaction>
</comment>
<dbReference type="Proteomes" id="UP001501257">
    <property type="component" value="Unassembled WGS sequence"/>
</dbReference>
<evidence type="ECO:0000256" key="8">
    <source>
        <dbReference type="RuleBase" id="RU003862"/>
    </source>
</evidence>
<dbReference type="SUPFAM" id="SSF51730">
    <property type="entry name" value="FAD-linked oxidoreductase"/>
    <property type="match status" value="1"/>
</dbReference>
<evidence type="ECO:0000256" key="1">
    <source>
        <dbReference type="ARBA" id="ARBA00001974"/>
    </source>
</evidence>
<evidence type="ECO:0000256" key="4">
    <source>
        <dbReference type="ARBA" id="ARBA00022630"/>
    </source>
</evidence>
<evidence type="ECO:0000313" key="10">
    <source>
        <dbReference type="Proteomes" id="UP001501257"/>
    </source>
</evidence>
<comment type="similarity">
    <text evidence="3 8">Belongs to the methylenetetrahydrofolate reductase family.</text>
</comment>
<dbReference type="InterPro" id="IPR029041">
    <property type="entry name" value="FAD-linked_oxidoreductase-like"/>
</dbReference>
<keyword evidence="6 8" id="KW-0560">Oxidoreductase</keyword>
<protein>
    <recommendedName>
        <fullName evidence="8">Methylenetetrahydrofolate reductase</fullName>
    </recommendedName>
</protein>
<evidence type="ECO:0000256" key="7">
    <source>
        <dbReference type="ARBA" id="ARBA00048628"/>
    </source>
</evidence>
<comment type="pathway">
    <text evidence="2 8">One-carbon metabolism; tetrahydrofolate interconversion.</text>
</comment>
<sequence>MSTASSAAPPSLSYELYPPVNRDAAESVFSTIAALETTDPDYVSVTYSGSPARRNASLELIEHLIRNTRLRPLAHLTCVGESRDSLQNLIRHFVSLGVRGVLALRGDLPADPGQWCGEFPFARYLIELIREVEADHTAALAGGRLGVGVAAYPMRHPESPSFEHDVEVLLAKERSGANYAITQVYFQAGEYTNLVQASRRAGVSIPIIPGVIPLNSLPRLNRLSKMTGVAPDPILAHALETAGSDAERHRIGVDAAVNLARRAFGDGAAGVHLYTFNDHRGSLDVIEHLELPRTRSDLTNTWAIRAAV</sequence>
<keyword evidence="10" id="KW-1185">Reference proteome</keyword>